<protein>
    <submittedName>
        <fullName evidence="3">LolT-1</fullName>
    </submittedName>
</protein>
<dbReference type="InterPro" id="IPR015424">
    <property type="entry name" value="PyrdxlP-dep_Trfase"/>
</dbReference>
<dbReference type="Gene3D" id="3.40.640.10">
    <property type="entry name" value="Type I PLP-dependent aspartate aminotransferase-like (Major domain)"/>
    <property type="match status" value="1"/>
</dbReference>
<dbReference type="PANTHER" id="PTHR43092:SF2">
    <property type="entry name" value="HERCYNYLCYSTEINE SULFOXIDE LYASE"/>
    <property type="match status" value="1"/>
</dbReference>
<dbReference type="PANTHER" id="PTHR43092">
    <property type="entry name" value="L-CYSTEINE DESULFHYDRASE"/>
    <property type="match status" value="1"/>
</dbReference>
<reference evidence="3" key="1">
    <citation type="submission" date="2020-11" db="EMBL/GenBank/DDBJ databases">
        <authorList>
            <consortium name="DOE Joint Genome Institute"/>
            <person name="Ahrendt S."/>
            <person name="Riley R."/>
            <person name="Andreopoulos W."/>
            <person name="Labutti K."/>
            <person name="Pangilinan J."/>
            <person name="Ruiz-Duenas F.J."/>
            <person name="Barrasa J.M."/>
            <person name="Sanchez-Garcia M."/>
            <person name="Camarero S."/>
            <person name="Miyauchi S."/>
            <person name="Serrano A."/>
            <person name="Linde D."/>
            <person name="Babiker R."/>
            <person name="Drula E."/>
            <person name="Ayuso-Fernandez I."/>
            <person name="Pacheco R."/>
            <person name="Padilla G."/>
            <person name="Ferreira P."/>
            <person name="Barriuso J."/>
            <person name="Kellner H."/>
            <person name="Castanera R."/>
            <person name="Alfaro M."/>
            <person name="Ramirez L."/>
            <person name="Pisabarro A.G."/>
            <person name="Kuo A."/>
            <person name="Tritt A."/>
            <person name="Lipzen A."/>
            <person name="He G."/>
            <person name="Yan M."/>
            <person name="Ng V."/>
            <person name="Cullen D."/>
            <person name="Martin F."/>
            <person name="Rosso M.-N."/>
            <person name="Henrissat B."/>
            <person name="Hibbett D."/>
            <person name="Martinez A.T."/>
            <person name="Grigoriev I.V."/>
        </authorList>
    </citation>
    <scope>NUCLEOTIDE SEQUENCE</scope>
    <source>
        <strain evidence="3">CIRM-BRFM 674</strain>
    </source>
</reference>
<dbReference type="InterPro" id="IPR015422">
    <property type="entry name" value="PyrdxlP-dep_Trfase_small"/>
</dbReference>
<feature type="domain" description="Aminotransferase class V" evidence="2">
    <location>
        <begin position="47"/>
        <end position="355"/>
    </location>
</feature>
<sequence length="430" mass="48705">MPTYPNMQLKNGLKAYKEDKPEFGHGMLKYYALDPSYINLNNGSYGTTPRPVTEAVHALSERIEANPDLFHRIEFKPLLDEARQRVADLIGAKRDEVVFVANASMGVNTVLRNFEWEEGDIIFEFRTTYGSISRTVQYLHDRPPHPTASTINVLFPTTHAEIIEVFKKHVKANPALPNKKRVAVIDSIVSNPGVTLPWKELVKICKEEGIFSVIDAAHSIGQEVGVNLKESDPDFWISNCHKWLSAKRSCAALYVPERNQHIIKASIPTSHAYISPKDRKGPNFVEQFDWNGTIDYASYITVTDALEFREWMGGEERLNKYCHDLAIQGGQVLAEIFGTRVMDPNGDLTLNMVNVELPLPKDLPATVATISGLHRRLFAKKAFSAPFFHNGAWWTRCSAQVWNEISDFEELGKRWLEVCADVKKDFDQSK</sequence>
<evidence type="ECO:0000313" key="4">
    <source>
        <dbReference type="Proteomes" id="UP000807469"/>
    </source>
</evidence>
<dbReference type="Gene3D" id="3.90.1150.10">
    <property type="entry name" value="Aspartate Aminotransferase, domain 1"/>
    <property type="match status" value="1"/>
</dbReference>
<keyword evidence="4" id="KW-1185">Reference proteome</keyword>
<dbReference type="Pfam" id="PF00266">
    <property type="entry name" value="Aminotran_5"/>
    <property type="match status" value="1"/>
</dbReference>
<keyword evidence="1" id="KW-0663">Pyridoxal phosphate</keyword>
<dbReference type="OrthoDB" id="5978656at2759"/>
<dbReference type="InterPro" id="IPR015421">
    <property type="entry name" value="PyrdxlP-dep_Trfase_major"/>
</dbReference>
<organism evidence="3 4">
    <name type="scientific">Pholiota conissans</name>
    <dbReference type="NCBI Taxonomy" id="109636"/>
    <lineage>
        <taxon>Eukaryota</taxon>
        <taxon>Fungi</taxon>
        <taxon>Dikarya</taxon>
        <taxon>Basidiomycota</taxon>
        <taxon>Agaricomycotina</taxon>
        <taxon>Agaricomycetes</taxon>
        <taxon>Agaricomycetidae</taxon>
        <taxon>Agaricales</taxon>
        <taxon>Agaricineae</taxon>
        <taxon>Strophariaceae</taxon>
        <taxon>Pholiota</taxon>
    </lineage>
</organism>
<dbReference type="AlphaFoldDB" id="A0A9P6CWM5"/>
<name>A0A9P6CWM5_9AGAR</name>
<evidence type="ECO:0000256" key="1">
    <source>
        <dbReference type="ARBA" id="ARBA00022898"/>
    </source>
</evidence>
<dbReference type="EMBL" id="MU155158">
    <property type="protein sequence ID" value="KAF9483081.1"/>
    <property type="molecule type" value="Genomic_DNA"/>
</dbReference>
<evidence type="ECO:0000259" key="2">
    <source>
        <dbReference type="Pfam" id="PF00266"/>
    </source>
</evidence>
<comment type="caution">
    <text evidence="3">The sequence shown here is derived from an EMBL/GenBank/DDBJ whole genome shotgun (WGS) entry which is preliminary data.</text>
</comment>
<dbReference type="InterPro" id="IPR000192">
    <property type="entry name" value="Aminotrans_V_dom"/>
</dbReference>
<dbReference type="SUPFAM" id="SSF53383">
    <property type="entry name" value="PLP-dependent transferases"/>
    <property type="match status" value="1"/>
</dbReference>
<gene>
    <name evidence="3" type="ORF">BDN70DRAFT_874319</name>
</gene>
<dbReference type="Proteomes" id="UP000807469">
    <property type="component" value="Unassembled WGS sequence"/>
</dbReference>
<accession>A0A9P6CWM5</accession>
<proteinExistence type="predicted"/>
<evidence type="ECO:0000313" key="3">
    <source>
        <dbReference type="EMBL" id="KAF9483081.1"/>
    </source>
</evidence>